<feature type="compositionally biased region" description="Basic residues" evidence="1">
    <location>
        <begin position="1"/>
        <end position="23"/>
    </location>
</feature>
<gene>
    <name evidence="2" type="ORF">PTSG_11743</name>
</gene>
<evidence type="ECO:0000313" key="3">
    <source>
        <dbReference type="Proteomes" id="UP000007799"/>
    </source>
</evidence>
<dbReference type="PANTHER" id="PTHR34117:SF1">
    <property type="entry name" value="STYLE CELL-CYCLE INHIBITOR 1"/>
    <property type="match status" value="1"/>
</dbReference>
<organism evidence="3">
    <name type="scientific">Salpingoeca rosetta (strain ATCC 50818 / BSB-021)</name>
    <dbReference type="NCBI Taxonomy" id="946362"/>
    <lineage>
        <taxon>Eukaryota</taxon>
        <taxon>Choanoflagellata</taxon>
        <taxon>Craspedida</taxon>
        <taxon>Salpingoecidae</taxon>
        <taxon>Salpingoeca</taxon>
    </lineage>
</organism>
<dbReference type="InterPro" id="IPR044688">
    <property type="entry name" value="SCI-1-like"/>
</dbReference>
<dbReference type="GeneID" id="16078054"/>
<dbReference type="AlphaFoldDB" id="F2U0G8"/>
<accession>F2U0G8</accession>
<proteinExistence type="predicted"/>
<feature type="region of interest" description="Disordered" evidence="1">
    <location>
        <begin position="133"/>
        <end position="167"/>
    </location>
</feature>
<dbReference type="EMBL" id="GL832958">
    <property type="protein sequence ID" value="EGD80896.1"/>
    <property type="molecule type" value="Genomic_DNA"/>
</dbReference>
<name>F2U0G8_SALR5</name>
<dbReference type="PANTHER" id="PTHR34117">
    <property type="entry name" value="STYLE CELL-CYCLE INHIBITOR 1"/>
    <property type="match status" value="1"/>
</dbReference>
<dbReference type="InParanoid" id="F2U0G8"/>
<protein>
    <submittedName>
        <fullName evidence="2">Uncharacterized protein</fullName>
    </submittedName>
</protein>
<dbReference type="OrthoDB" id="2139939at2759"/>
<dbReference type="Proteomes" id="UP000007799">
    <property type="component" value="Unassembled WGS sequence"/>
</dbReference>
<dbReference type="STRING" id="946362.F2U0G8"/>
<sequence>MAKHKKKEKKHKKKTKHHHRHRHSSSDDGSDRRSSSGSSSSSSDSDAPEERLAEDDYYRKNAEFRHWLKHKKHKTLDDYSYDKRRKYFKKFVKYWNHGRLSQKYYDGGFAPGTGSSSGEYKWKVMDELVPRETGRDARISKRKGANEARRARAVSPDPDDATLMGNDQFKAYMQRRKYQQERER</sequence>
<reference evidence="2" key="1">
    <citation type="submission" date="2009-08" db="EMBL/GenBank/DDBJ databases">
        <title>Annotation of Salpingoeca rosetta.</title>
        <authorList>
            <consortium name="The Broad Institute Genome Sequencing Platform"/>
            <person name="Russ C."/>
            <person name="Cuomo C."/>
            <person name="Burger G."/>
            <person name="Gray M.W."/>
            <person name="Holland P.W.H."/>
            <person name="King N."/>
            <person name="Lang F.B.F."/>
            <person name="Roger A.J."/>
            <person name="Ruiz-Trillo I."/>
            <person name="Young S.K."/>
            <person name="Zeng Q."/>
            <person name="Gargeya S."/>
            <person name="Alvarado L."/>
            <person name="Berlin A."/>
            <person name="Chapman S.B."/>
            <person name="Chen Z."/>
            <person name="Freedman E."/>
            <person name="Gellesch M."/>
            <person name="Goldberg J."/>
            <person name="Griggs A."/>
            <person name="Gujja S."/>
            <person name="Heilman E."/>
            <person name="Heiman D."/>
            <person name="Howarth C."/>
            <person name="Mehta T."/>
            <person name="Neiman D."/>
            <person name="Pearson M."/>
            <person name="Roberts A."/>
            <person name="Saif S."/>
            <person name="Shea T."/>
            <person name="Shenoy N."/>
            <person name="Sisk P."/>
            <person name="Stolte C."/>
            <person name="Sykes S."/>
            <person name="White J."/>
            <person name="Yandava C."/>
            <person name="Haas B."/>
            <person name="Nusbaum C."/>
            <person name="Birren B."/>
        </authorList>
    </citation>
    <scope>NUCLEOTIDE SEQUENCE [LARGE SCALE GENOMIC DNA]</scope>
    <source>
        <strain evidence="2">ATCC 50818</strain>
    </source>
</reference>
<dbReference type="KEGG" id="sre:PTSG_11743"/>
<keyword evidence="3" id="KW-1185">Reference proteome</keyword>
<feature type="region of interest" description="Disordered" evidence="1">
    <location>
        <begin position="1"/>
        <end position="55"/>
    </location>
</feature>
<dbReference type="RefSeq" id="XP_004997457.1">
    <property type="nucleotide sequence ID" value="XM_004997400.1"/>
</dbReference>
<dbReference type="OMA" id="MSRRERH"/>
<feature type="compositionally biased region" description="Basic and acidic residues" evidence="1">
    <location>
        <begin position="133"/>
        <end position="150"/>
    </location>
</feature>
<feature type="compositionally biased region" description="Basic and acidic residues" evidence="1">
    <location>
        <begin position="24"/>
        <end position="34"/>
    </location>
</feature>
<dbReference type="eggNOG" id="ENOG502S2GY">
    <property type="taxonomic scope" value="Eukaryota"/>
</dbReference>
<feature type="compositionally biased region" description="Low complexity" evidence="1">
    <location>
        <begin position="35"/>
        <end position="45"/>
    </location>
</feature>
<evidence type="ECO:0000313" key="2">
    <source>
        <dbReference type="EMBL" id="EGD80896.1"/>
    </source>
</evidence>
<evidence type="ECO:0000256" key="1">
    <source>
        <dbReference type="SAM" id="MobiDB-lite"/>
    </source>
</evidence>